<dbReference type="AlphaFoldDB" id="A0A8J2EE73"/>
<dbReference type="CDD" id="cd03028">
    <property type="entry name" value="GRX_PICOT_like"/>
    <property type="match status" value="1"/>
</dbReference>
<evidence type="ECO:0000256" key="2">
    <source>
        <dbReference type="ARBA" id="ARBA00023004"/>
    </source>
</evidence>
<evidence type="ECO:0000259" key="5">
    <source>
        <dbReference type="Pfam" id="PF00462"/>
    </source>
</evidence>
<feature type="domain" description="Thioredoxin" evidence="4">
    <location>
        <begin position="10"/>
        <end position="96"/>
    </location>
</feature>
<dbReference type="InterPro" id="IPR036249">
    <property type="entry name" value="Thioredoxin-like_sf"/>
</dbReference>
<dbReference type="GO" id="GO:0006879">
    <property type="term" value="P:intracellular iron ion homeostasis"/>
    <property type="evidence" value="ECO:0007669"/>
    <property type="project" value="TreeGrafter"/>
</dbReference>
<sequence>MSVSLLNSAEDLNEFLKSQELLVIHFFAPWAEQCSQINDLFDTLAVADEYKKAKYAKLEAENFPDASIQYKITAVPTVVLIKNSKLVDRVDGVNPALIGEKITKHLSSPSAADEICKPASLEERLKQLINKAPCMLFMKGDRVTPRCGFSRTIVGILDSFNTDYQTFDILQDNDVREGLKKFSDWPTYPQLYVKGELIGGLDIVKEMNENGELESMLPKKST</sequence>
<dbReference type="GO" id="GO:0005634">
    <property type="term" value="C:nucleus"/>
    <property type="evidence" value="ECO:0007669"/>
    <property type="project" value="TreeGrafter"/>
</dbReference>
<dbReference type="PROSITE" id="PS51354">
    <property type="entry name" value="GLUTAREDOXIN_2"/>
    <property type="match status" value="1"/>
</dbReference>
<dbReference type="EMBL" id="CAJNRD030001117">
    <property type="protein sequence ID" value="CAG5077391.1"/>
    <property type="molecule type" value="Genomic_DNA"/>
</dbReference>
<keyword evidence="2" id="KW-0408">Iron</keyword>
<dbReference type="SUPFAM" id="SSF52833">
    <property type="entry name" value="Thioredoxin-like"/>
    <property type="match status" value="2"/>
</dbReference>
<protein>
    <submittedName>
        <fullName evidence="6">Similar to glrx3: Glutaredoxin-3 (Xenopus tropicalis)</fullName>
    </submittedName>
</protein>
<dbReference type="Pfam" id="PF00462">
    <property type="entry name" value="Glutaredoxin"/>
    <property type="match status" value="1"/>
</dbReference>
<dbReference type="Proteomes" id="UP000786811">
    <property type="component" value="Unassembled WGS sequence"/>
</dbReference>
<dbReference type="InterPro" id="IPR013766">
    <property type="entry name" value="Thioredoxin_domain"/>
</dbReference>
<organism evidence="6 7">
    <name type="scientific">Cotesia congregata</name>
    <name type="common">Parasitoid wasp</name>
    <name type="synonym">Apanteles congregatus</name>
    <dbReference type="NCBI Taxonomy" id="51543"/>
    <lineage>
        <taxon>Eukaryota</taxon>
        <taxon>Metazoa</taxon>
        <taxon>Ecdysozoa</taxon>
        <taxon>Arthropoda</taxon>
        <taxon>Hexapoda</taxon>
        <taxon>Insecta</taxon>
        <taxon>Pterygota</taxon>
        <taxon>Neoptera</taxon>
        <taxon>Endopterygota</taxon>
        <taxon>Hymenoptera</taxon>
        <taxon>Apocrita</taxon>
        <taxon>Ichneumonoidea</taxon>
        <taxon>Braconidae</taxon>
        <taxon>Microgastrinae</taxon>
        <taxon>Cotesia</taxon>
    </lineage>
</organism>
<evidence type="ECO:0000313" key="6">
    <source>
        <dbReference type="EMBL" id="CAG5077391.1"/>
    </source>
</evidence>
<dbReference type="CDD" id="cd02984">
    <property type="entry name" value="TRX_PICOT"/>
    <property type="match status" value="1"/>
</dbReference>
<evidence type="ECO:0000259" key="4">
    <source>
        <dbReference type="Pfam" id="PF00085"/>
    </source>
</evidence>
<dbReference type="Gene3D" id="3.40.30.10">
    <property type="entry name" value="Glutaredoxin"/>
    <property type="match status" value="2"/>
</dbReference>
<gene>
    <name evidence="6" type="ORF">HICCMSTLAB_LOCUS2442</name>
</gene>
<dbReference type="GO" id="GO:0051536">
    <property type="term" value="F:iron-sulfur cluster binding"/>
    <property type="evidence" value="ECO:0007669"/>
    <property type="project" value="UniProtKB-KW"/>
</dbReference>
<keyword evidence="7" id="KW-1185">Reference proteome</keyword>
<dbReference type="GO" id="GO:0046872">
    <property type="term" value="F:metal ion binding"/>
    <property type="evidence" value="ECO:0007669"/>
    <property type="project" value="UniProtKB-KW"/>
</dbReference>
<evidence type="ECO:0000256" key="1">
    <source>
        <dbReference type="ARBA" id="ARBA00022723"/>
    </source>
</evidence>
<dbReference type="InterPro" id="IPR004480">
    <property type="entry name" value="Monothiol_GRX-rel"/>
</dbReference>
<accession>A0A8J2EE73</accession>
<dbReference type="Pfam" id="PF00085">
    <property type="entry name" value="Thioredoxin"/>
    <property type="match status" value="1"/>
</dbReference>
<dbReference type="InterPro" id="IPR002109">
    <property type="entry name" value="Glutaredoxin"/>
</dbReference>
<evidence type="ECO:0000256" key="3">
    <source>
        <dbReference type="ARBA" id="ARBA00023014"/>
    </source>
</evidence>
<dbReference type="NCBIfam" id="TIGR00365">
    <property type="entry name" value="Grx4 family monothiol glutaredoxin"/>
    <property type="match status" value="1"/>
</dbReference>
<dbReference type="OrthoDB" id="415696at2759"/>
<dbReference type="FunFam" id="3.40.30.10:FF:000012">
    <property type="entry name" value="Monothiol glutaredoxin"/>
    <property type="match status" value="1"/>
</dbReference>
<name>A0A8J2EE73_COTCN</name>
<evidence type="ECO:0000313" key="7">
    <source>
        <dbReference type="Proteomes" id="UP000786811"/>
    </source>
</evidence>
<dbReference type="GO" id="GO:0005829">
    <property type="term" value="C:cytosol"/>
    <property type="evidence" value="ECO:0007669"/>
    <property type="project" value="TreeGrafter"/>
</dbReference>
<dbReference type="PANTHER" id="PTHR10293:SF73">
    <property type="entry name" value="GLUTAREDOXIN-3"/>
    <property type="match status" value="1"/>
</dbReference>
<dbReference type="InterPro" id="IPR033658">
    <property type="entry name" value="GRX_PICOT-like"/>
</dbReference>
<proteinExistence type="predicted"/>
<dbReference type="PANTHER" id="PTHR10293">
    <property type="entry name" value="GLUTAREDOXIN FAMILY MEMBER"/>
    <property type="match status" value="1"/>
</dbReference>
<keyword evidence="3" id="KW-0411">Iron-sulfur</keyword>
<feature type="domain" description="Glutaredoxin" evidence="5">
    <location>
        <begin position="135"/>
        <end position="198"/>
    </location>
</feature>
<comment type="caution">
    <text evidence="6">The sequence shown here is derived from an EMBL/GenBank/DDBJ whole genome shotgun (WGS) entry which is preliminary data.</text>
</comment>
<reference evidence="6" key="1">
    <citation type="submission" date="2021-04" db="EMBL/GenBank/DDBJ databases">
        <authorList>
            <person name="Chebbi M.A.C M."/>
        </authorList>
    </citation>
    <scope>NUCLEOTIDE SEQUENCE</scope>
</reference>
<keyword evidence="1" id="KW-0479">Metal-binding</keyword>